<dbReference type="KEGG" id="bsan:CHH28_11955"/>
<dbReference type="RefSeq" id="WP_094060525.1">
    <property type="nucleotide sequence ID" value="NZ_CP022530.1"/>
</dbReference>
<dbReference type="Proteomes" id="UP000202440">
    <property type="component" value="Chromosome"/>
</dbReference>
<dbReference type="EMBL" id="CP022530">
    <property type="protein sequence ID" value="ASP39345.1"/>
    <property type="molecule type" value="Genomic_DNA"/>
</dbReference>
<protein>
    <submittedName>
        <fullName evidence="1">Uncharacterized protein</fullName>
    </submittedName>
</protein>
<accession>A0A222FJX0</accession>
<proteinExistence type="predicted"/>
<dbReference type="AlphaFoldDB" id="A0A222FJX0"/>
<name>A0A222FJX0_9GAMM</name>
<evidence type="ECO:0000313" key="1">
    <source>
        <dbReference type="EMBL" id="ASP39345.1"/>
    </source>
</evidence>
<evidence type="ECO:0000313" key="2">
    <source>
        <dbReference type="Proteomes" id="UP000202440"/>
    </source>
</evidence>
<keyword evidence="2" id="KW-1185">Reference proteome</keyword>
<dbReference type="SUPFAM" id="SSF56024">
    <property type="entry name" value="Phospholipase D/nuclease"/>
    <property type="match status" value="1"/>
</dbReference>
<sequence length="222" mass="24690">MAQFLTSAALTGALEALIDDAEKHLVLVSRVVRLTPTLRQKLESKATTPVSIRIVCGDKNLSPEDHQWLKQHRQIQLRYVPDLHARCYLNDHTALITSLGLDDLEQGNSTEMGVLAQADSDPELYRNAVKEVGRILRLGDQMISKRELTAEQDDKHELLSIPRLADSLSISSSAVITQLLKLGYLREQEGMFVLTEQGRSKGGKLITSSHGVSFSWPHDILS</sequence>
<reference evidence="1 2" key="1">
    <citation type="submission" date="2017-07" db="EMBL/GenBank/DDBJ databases">
        <title>Annotated genome sequence of Bacterioplanes sanyensis isolated from Red Sea.</title>
        <authorList>
            <person name="Rehman Z.U."/>
        </authorList>
    </citation>
    <scope>NUCLEOTIDE SEQUENCE [LARGE SCALE GENOMIC DNA]</scope>
    <source>
        <strain evidence="1 2">NV9</strain>
    </source>
</reference>
<dbReference type="OrthoDB" id="5500241at2"/>
<organism evidence="1 2">
    <name type="scientific">Bacterioplanes sanyensis</name>
    <dbReference type="NCBI Taxonomy" id="1249553"/>
    <lineage>
        <taxon>Bacteria</taxon>
        <taxon>Pseudomonadati</taxon>
        <taxon>Pseudomonadota</taxon>
        <taxon>Gammaproteobacteria</taxon>
        <taxon>Oceanospirillales</taxon>
        <taxon>Oceanospirillaceae</taxon>
        <taxon>Bacterioplanes</taxon>
    </lineage>
</organism>
<gene>
    <name evidence="1" type="ORF">CHH28_11955</name>
</gene>